<protein>
    <recommendedName>
        <fullName evidence="3">Group-specific protein</fullName>
    </recommendedName>
</protein>
<comment type="caution">
    <text evidence="1">The sequence shown here is derived from an EMBL/GenBank/DDBJ whole genome shotgun (WGS) entry which is preliminary data.</text>
</comment>
<reference evidence="1 2" key="1">
    <citation type="submission" date="2017-09" db="EMBL/GenBank/DDBJ databases">
        <title>Large-scale bioinformatics analysis of Bacillus genomes uncovers conserved roles of natural products in bacterial physiology.</title>
        <authorList>
            <consortium name="Agbiome Team Llc"/>
            <person name="Bleich R.M."/>
            <person name="Grubbs K.J."/>
            <person name="Santa Maria K.C."/>
            <person name="Allen S.E."/>
            <person name="Farag S."/>
            <person name="Shank E.A."/>
            <person name="Bowers A."/>
        </authorList>
    </citation>
    <scope>NUCLEOTIDE SEQUENCE [LARGE SCALE GENOMIC DNA]</scope>
    <source>
        <strain evidence="1 2">AFS083043</strain>
    </source>
</reference>
<organism evidence="1 2">
    <name type="scientific">Bacillus cereus</name>
    <dbReference type="NCBI Taxonomy" id="1396"/>
    <lineage>
        <taxon>Bacteria</taxon>
        <taxon>Bacillati</taxon>
        <taxon>Bacillota</taxon>
        <taxon>Bacilli</taxon>
        <taxon>Bacillales</taxon>
        <taxon>Bacillaceae</taxon>
        <taxon>Bacillus</taxon>
        <taxon>Bacillus cereus group</taxon>
    </lineage>
</organism>
<sequence length="74" mass="8538">MFEEEDGIILLMEPVDERHLRKFVLTIPQSVYKKKEVSIKYGAAIGEGYTNIIEEIISVHIELDLVTVIGYIRM</sequence>
<dbReference type="RefSeq" id="WP_098491754.1">
    <property type="nucleotide sequence ID" value="NZ_NUWN01000065.1"/>
</dbReference>
<dbReference type="AlphaFoldDB" id="A0A2B0M2S5"/>
<proteinExistence type="predicted"/>
<evidence type="ECO:0000313" key="2">
    <source>
        <dbReference type="Proteomes" id="UP000242656"/>
    </source>
</evidence>
<dbReference type="Proteomes" id="UP000242656">
    <property type="component" value="Unassembled WGS sequence"/>
</dbReference>
<accession>A0A2B0M2S5</accession>
<gene>
    <name evidence="1" type="ORF">COI93_16770</name>
</gene>
<dbReference type="EMBL" id="NUWN01000065">
    <property type="protein sequence ID" value="PFK35365.1"/>
    <property type="molecule type" value="Genomic_DNA"/>
</dbReference>
<evidence type="ECO:0008006" key="3">
    <source>
        <dbReference type="Google" id="ProtNLM"/>
    </source>
</evidence>
<name>A0A2B0M2S5_BACCE</name>
<evidence type="ECO:0000313" key="1">
    <source>
        <dbReference type="EMBL" id="PFK35365.1"/>
    </source>
</evidence>